<proteinExistence type="predicted"/>
<feature type="region of interest" description="Disordered" evidence="1">
    <location>
        <begin position="59"/>
        <end position="96"/>
    </location>
</feature>
<evidence type="ECO:0000256" key="1">
    <source>
        <dbReference type="SAM" id="MobiDB-lite"/>
    </source>
</evidence>
<evidence type="ECO:0000313" key="2">
    <source>
        <dbReference type="EMBL" id="KKL84681.1"/>
    </source>
</evidence>
<dbReference type="AlphaFoldDB" id="A0A0F9G2I8"/>
<comment type="caution">
    <text evidence="2">The sequence shown here is derived from an EMBL/GenBank/DDBJ whole genome shotgun (WGS) entry which is preliminary data.</text>
</comment>
<accession>A0A0F9G2I8</accession>
<reference evidence="2" key="1">
    <citation type="journal article" date="2015" name="Nature">
        <title>Complex archaea that bridge the gap between prokaryotes and eukaryotes.</title>
        <authorList>
            <person name="Spang A."/>
            <person name="Saw J.H."/>
            <person name="Jorgensen S.L."/>
            <person name="Zaremba-Niedzwiedzka K."/>
            <person name="Martijn J."/>
            <person name="Lind A.E."/>
            <person name="van Eijk R."/>
            <person name="Schleper C."/>
            <person name="Guy L."/>
            <person name="Ettema T.J."/>
        </authorList>
    </citation>
    <scope>NUCLEOTIDE SEQUENCE</scope>
</reference>
<dbReference type="EMBL" id="LAZR01021635">
    <property type="protein sequence ID" value="KKL84681.1"/>
    <property type="molecule type" value="Genomic_DNA"/>
</dbReference>
<name>A0A0F9G2I8_9ZZZZ</name>
<gene>
    <name evidence="2" type="ORF">LCGC14_1962330</name>
</gene>
<feature type="compositionally biased region" description="Basic and acidic residues" evidence="1">
    <location>
        <begin position="59"/>
        <end position="80"/>
    </location>
</feature>
<sequence>MTSMTAQQRMYLSGSSDKLVPHGHKEAAILYATPGTEIPEEAAKRFGLHNGYLTKKDADAGDKAAKATTRTADKARKAGGDKSGGGLTIKAETKRV</sequence>
<protein>
    <submittedName>
        <fullName evidence="2">Uncharacterized protein</fullName>
    </submittedName>
</protein>
<organism evidence="2">
    <name type="scientific">marine sediment metagenome</name>
    <dbReference type="NCBI Taxonomy" id="412755"/>
    <lineage>
        <taxon>unclassified sequences</taxon>
        <taxon>metagenomes</taxon>
        <taxon>ecological metagenomes</taxon>
    </lineage>
</organism>